<dbReference type="RefSeq" id="WP_172433431.1">
    <property type="nucleotide sequence ID" value="NZ_AP022642.1"/>
</dbReference>
<evidence type="ECO:0000313" key="3">
    <source>
        <dbReference type="EMBL" id="BCA28481.1"/>
    </source>
</evidence>
<keyword evidence="1" id="KW-0732">Signal</keyword>
<accession>A0A679GC87</accession>
<dbReference type="KEGG" id="poj:PtoMrB4_24580"/>
<feature type="signal peptide" evidence="1">
    <location>
        <begin position="1"/>
        <end position="25"/>
    </location>
</feature>
<dbReference type="GO" id="GO:0019867">
    <property type="term" value="C:outer membrane"/>
    <property type="evidence" value="ECO:0007669"/>
    <property type="project" value="InterPro"/>
</dbReference>
<evidence type="ECO:0000259" key="2">
    <source>
        <dbReference type="PROSITE" id="PS51208"/>
    </source>
</evidence>
<feature type="domain" description="Autotransporter" evidence="2">
    <location>
        <begin position="522"/>
        <end position="793"/>
    </location>
</feature>
<feature type="chain" id="PRO_5025614714" evidence="1">
    <location>
        <begin position="26"/>
        <end position="793"/>
    </location>
</feature>
<dbReference type="SMART" id="SM00869">
    <property type="entry name" value="Autotransporter"/>
    <property type="match status" value="1"/>
</dbReference>
<reference evidence="3 4" key="1">
    <citation type="journal article" date="2020" name="Microbiol. Resour. Announc.">
        <title>Complete genome sequence of Pseudomonas otitidis strain MrB4, isolated from Lake Biwa in Japan.</title>
        <authorList>
            <person name="Miyazaki K."/>
            <person name="Hase E."/>
            <person name="Maruya T."/>
        </authorList>
    </citation>
    <scope>NUCLEOTIDE SEQUENCE [LARGE SCALE GENOMIC DNA]</scope>
    <source>
        <strain evidence="3 4">MrB4</strain>
    </source>
</reference>
<dbReference type="Pfam" id="PF03797">
    <property type="entry name" value="Autotransporter"/>
    <property type="match status" value="1"/>
</dbReference>
<dbReference type="AlphaFoldDB" id="A0A679GC87"/>
<dbReference type="GeneID" id="57397682"/>
<dbReference type="InterPro" id="IPR036709">
    <property type="entry name" value="Autotransporte_beta_dom_sf"/>
</dbReference>
<dbReference type="InterPro" id="IPR006315">
    <property type="entry name" value="OM_autotransptr_brl_dom"/>
</dbReference>
<evidence type="ECO:0000313" key="4">
    <source>
        <dbReference type="Proteomes" id="UP000501237"/>
    </source>
</evidence>
<dbReference type="Gene3D" id="2.40.128.130">
    <property type="entry name" value="Autotransporter beta-domain"/>
    <property type="match status" value="1"/>
</dbReference>
<protein>
    <submittedName>
        <fullName evidence="3">Autotransporter</fullName>
    </submittedName>
</protein>
<dbReference type="SUPFAM" id="SSF103515">
    <property type="entry name" value="Autotransporter"/>
    <property type="match status" value="1"/>
</dbReference>
<dbReference type="Proteomes" id="UP000501237">
    <property type="component" value="Chromosome"/>
</dbReference>
<dbReference type="PROSITE" id="PS51208">
    <property type="entry name" value="AUTOTRANSPORTER"/>
    <property type="match status" value="1"/>
</dbReference>
<dbReference type="NCBIfam" id="TIGR01414">
    <property type="entry name" value="autotrans_barl"/>
    <property type="match status" value="1"/>
</dbReference>
<dbReference type="EMBL" id="AP022642">
    <property type="protein sequence ID" value="BCA28481.1"/>
    <property type="molecule type" value="Genomic_DNA"/>
</dbReference>
<sequence length="793" mass="83444">MHPLARRHHLALAITLATLSQVAKADTFDITNATPATLSGTYDGLTLTGSVSAAGNHVIDVTGQVNGNLVNNADMNINGNGQLITNGTLYLQNGRVTGNMINNGQLSSQDTSDVNVFLEGTIGGSFINNSLIEKVGNRVPDTPNLAVNNAVITGNLINAGALRATGNGAIALEMEDSTIGLVDNQGTIFAEGTNVTALSVGTGMTLGPNNLLNHGTLEARGTGATAARIVDDHRLTNYGNVLSDDVAVDISTVRESTYHQMSGLTSGVVAVKGQGDSNLWLQGGEIRGNITGIGVIEMFVGDVTLDSALIDARYLEMSDGRLTLVHAGSILTGDLELLGADLNLMLSNATDPNTPFLNVQGRVEVDRTPGNESRILLTPKPNDFGLSGPRTYQLIRSNTWTETPNAPESTSGLLRVLSHSFDGQVLSAEVETLSGVAAASLVANQGASRRAQRALASFSAQMPALAADDPVFLSLAAADAARTAEIAEQLAPESNGANTLAPIAGLRLLESATQQRHEPAGDPARGPRAWVSLLDNRGHTGERDGARGFDQDTQGIALGLEQAFGDQGLAGIAYSHYQGNSDSHTGNKLDTKGHLVSLYAHQGWGPYFVDGSLSMGWFEHDSRRYITGTRASGDQDGQQYGASLIGGYRLELDSLLVEPRLGMRYTRVELDGYREHGSSAALKVESSRYESGEVGAGLRVAGLFPLASGRLTPEASLMAWHDGIGDRSDTQARFLVGGDTFTTPGVRQGRDTLEARLGVRYDLGDLTLGAGFSRTQRSDAQWNSAGLTAALAF</sequence>
<organism evidence="3 4">
    <name type="scientific">Metapseudomonas otitidis</name>
    <dbReference type="NCBI Taxonomy" id="319939"/>
    <lineage>
        <taxon>Bacteria</taxon>
        <taxon>Pseudomonadati</taxon>
        <taxon>Pseudomonadota</taxon>
        <taxon>Gammaproteobacteria</taxon>
        <taxon>Pseudomonadales</taxon>
        <taxon>Pseudomonadaceae</taxon>
        <taxon>Metapseudomonas</taxon>
    </lineage>
</organism>
<gene>
    <name evidence="3" type="ORF">PtoMrB4_24580</name>
</gene>
<proteinExistence type="predicted"/>
<name>A0A679GC87_9GAMM</name>
<dbReference type="InterPro" id="IPR005546">
    <property type="entry name" value="Autotransporte_beta"/>
</dbReference>
<evidence type="ECO:0000256" key="1">
    <source>
        <dbReference type="SAM" id="SignalP"/>
    </source>
</evidence>